<keyword evidence="1" id="KW-0233">DNA recombination</keyword>
<dbReference type="InterPro" id="IPR011010">
    <property type="entry name" value="DNA_brk_join_enz"/>
</dbReference>
<dbReference type="SUPFAM" id="SSF56349">
    <property type="entry name" value="DNA breaking-rejoining enzymes"/>
    <property type="match status" value="1"/>
</dbReference>
<name>A0A8F5GU44_SACSH</name>
<reference evidence="3" key="1">
    <citation type="journal article" date="2021" name="Environ. Microbiol.">
        <title>New insights into the diversity and evolution of the archaeal mobilome from three complete genomes of Saccharolobus shibatae.</title>
        <authorList>
            <person name="Medvedeva S."/>
            <person name="Brandt D."/>
            <person name="Cvirkaite-Krupovic V."/>
            <person name="Liu Y."/>
            <person name="Severinov K."/>
            <person name="Ishino S."/>
            <person name="Ishino Y."/>
            <person name="Prangishvili D."/>
            <person name="Kalinowski J."/>
            <person name="Krupovic M."/>
        </authorList>
    </citation>
    <scope>NUCLEOTIDE SEQUENCE</scope>
    <source>
        <strain evidence="3">B12</strain>
    </source>
</reference>
<organism evidence="3 4">
    <name type="scientific">Saccharolobus shibatae (strain ATCC 51178 / DSM 5389 / JCM 8931 / NBRC 15437 / B12)</name>
    <name type="common">Sulfolobus shibatae</name>
    <dbReference type="NCBI Taxonomy" id="523848"/>
    <lineage>
        <taxon>Archaea</taxon>
        <taxon>Thermoproteota</taxon>
        <taxon>Thermoprotei</taxon>
        <taxon>Sulfolobales</taxon>
        <taxon>Sulfolobaceae</taxon>
        <taxon>Saccharolobus</taxon>
    </lineage>
</organism>
<dbReference type="GO" id="GO:0015074">
    <property type="term" value="P:DNA integration"/>
    <property type="evidence" value="ECO:0007669"/>
    <property type="project" value="InterPro"/>
</dbReference>
<evidence type="ECO:0000259" key="2">
    <source>
        <dbReference type="Pfam" id="PF16795"/>
    </source>
</evidence>
<dbReference type="AlphaFoldDB" id="A0A8F5GU44"/>
<proteinExistence type="predicted"/>
<protein>
    <submittedName>
        <fullName evidence="3">Integrase, tyrosine recombinase superfamily</fullName>
    </submittedName>
</protein>
<dbReference type="EMBL" id="CP077717">
    <property type="protein sequence ID" value="QXJ29550.1"/>
    <property type="molecule type" value="Genomic_DNA"/>
</dbReference>
<gene>
    <name evidence="3" type="ORF">J5U23_02419</name>
</gene>
<evidence type="ECO:0000313" key="3">
    <source>
        <dbReference type="EMBL" id="QXJ29550.1"/>
    </source>
</evidence>
<evidence type="ECO:0000256" key="1">
    <source>
        <dbReference type="ARBA" id="ARBA00023172"/>
    </source>
</evidence>
<accession>A0A8F5GU44</accession>
<feature type="domain" description="Integrase SSV1 C-terminal" evidence="2">
    <location>
        <begin position="152"/>
        <end position="307"/>
    </location>
</feature>
<dbReference type="GO" id="GO:0003677">
    <property type="term" value="F:DNA binding"/>
    <property type="evidence" value="ECO:0007669"/>
    <property type="project" value="InterPro"/>
</dbReference>
<dbReference type="InterPro" id="IPR013762">
    <property type="entry name" value="Integrase-like_cat_sf"/>
</dbReference>
<dbReference type="GO" id="GO:0006310">
    <property type="term" value="P:DNA recombination"/>
    <property type="evidence" value="ECO:0007669"/>
    <property type="project" value="UniProtKB-KW"/>
</dbReference>
<dbReference type="KEGG" id="sshi:J5U23_02419"/>
<evidence type="ECO:0000313" key="4">
    <source>
        <dbReference type="Proteomes" id="UP000694018"/>
    </source>
</evidence>
<dbReference type="Proteomes" id="UP000694018">
    <property type="component" value="Chromosome"/>
</dbReference>
<dbReference type="InterPro" id="IPR031857">
    <property type="entry name" value="Integrase_SSV1_C"/>
</dbReference>
<dbReference type="Pfam" id="PF16795">
    <property type="entry name" value="Phage_integr_3"/>
    <property type="match status" value="1"/>
</dbReference>
<sequence>MDHHKSSRPSVIIIMDRPGFEPGTSRVRTFAETSQLLNNVSQNNYISTTFAPNVCLEITPSLVETFRIDLINEGVKQTTIKGWLYYLKRAEGKRLCNAEDVRKLWSGGSRRMWKESLSRFFSWYERKYDSEELIVKLRKGLPEKVKRGVDTYVPTDAEVLKLRDSLPEQYTGVYNVLVSTGLRMTEILYLLNNKDKVRVVDLGDYVRIHLDLMRKSKNTLVCYLPKSVFESLKPLKAHEDTVQKAFCGSGLCEKYLRKWFNQKARVTVKDRDLSEFLEGRISGLSIGARHYTDLIALADKEYPKVFEVIKPFLKT</sequence>
<dbReference type="Gene3D" id="1.10.443.10">
    <property type="entry name" value="Intergrase catalytic core"/>
    <property type="match status" value="1"/>
</dbReference>